<dbReference type="EMBL" id="ODYU01007026">
    <property type="protein sequence ID" value="SOQ49404.1"/>
    <property type="molecule type" value="Genomic_DNA"/>
</dbReference>
<evidence type="ECO:0000313" key="2">
    <source>
        <dbReference type="EMBL" id="SOQ49404.1"/>
    </source>
</evidence>
<sequence>MKFLKTPCYTINLGPNMKLLLFFTVSLLAGLVYSAPASSKEDETVVITEEFFPDELAIYTFEHDPVKILTPLNALNFEDDDDEESDSDSTTSFVVLADKDEQGGKVYKGIYLLTNGQATKILDNGKDAAAANDDTKLVYFAASDGIYVYNDEKKSADKYGSLTDDFIGIAKVNGSDTIYVLSADHVVYKVTEEGTKKEKIDQIVDAQQIILDYENNLYYYTSDKTVYVYVNGEVKKISGLPEHASYVEILNPAFVFENGAPVIVDNKSYLVYENGTSELGEFEFQVKPTAYSMEATLIQYYAYNKKVYEYNILTIIFSELLDDLKKYFDDKTDAIQAIATRSRSDLRA</sequence>
<dbReference type="OrthoDB" id="7071878at2759"/>
<name>A0A2H1WA94_SPOFR</name>
<gene>
    <name evidence="2" type="ORF">SFRICE_014948</name>
</gene>
<organism evidence="2">
    <name type="scientific">Spodoptera frugiperda</name>
    <name type="common">Fall armyworm</name>
    <dbReference type="NCBI Taxonomy" id="7108"/>
    <lineage>
        <taxon>Eukaryota</taxon>
        <taxon>Metazoa</taxon>
        <taxon>Ecdysozoa</taxon>
        <taxon>Arthropoda</taxon>
        <taxon>Hexapoda</taxon>
        <taxon>Insecta</taxon>
        <taxon>Pterygota</taxon>
        <taxon>Neoptera</taxon>
        <taxon>Endopterygota</taxon>
        <taxon>Lepidoptera</taxon>
        <taxon>Glossata</taxon>
        <taxon>Ditrysia</taxon>
        <taxon>Noctuoidea</taxon>
        <taxon>Noctuidae</taxon>
        <taxon>Amphipyrinae</taxon>
        <taxon>Spodoptera</taxon>
    </lineage>
</organism>
<feature type="signal peptide" evidence="1">
    <location>
        <begin position="1"/>
        <end position="34"/>
    </location>
</feature>
<keyword evidence="1" id="KW-0732">Signal</keyword>
<reference evidence="2" key="1">
    <citation type="submission" date="2016-07" db="EMBL/GenBank/DDBJ databases">
        <authorList>
            <person name="Bretaudeau A."/>
        </authorList>
    </citation>
    <scope>NUCLEOTIDE SEQUENCE</scope>
    <source>
        <strain evidence="2">Rice</strain>
        <tissue evidence="2">Whole body</tissue>
    </source>
</reference>
<protein>
    <submittedName>
        <fullName evidence="2">SFRICE_014948</fullName>
    </submittedName>
</protein>
<dbReference type="AlphaFoldDB" id="A0A2H1WA94"/>
<accession>A0A2H1WA94</accession>
<evidence type="ECO:0000256" key="1">
    <source>
        <dbReference type="SAM" id="SignalP"/>
    </source>
</evidence>
<feature type="chain" id="PRO_5013756142" evidence="1">
    <location>
        <begin position="35"/>
        <end position="348"/>
    </location>
</feature>
<proteinExistence type="predicted"/>
<dbReference type="SUPFAM" id="SSF69304">
    <property type="entry name" value="Tricorn protease N-terminal domain"/>
    <property type="match status" value="1"/>
</dbReference>